<accession>A0A183BBL6</accession>
<feature type="compositionally biased region" description="Polar residues" evidence="1">
    <location>
        <begin position="99"/>
        <end position="110"/>
    </location>
</feature>
<evidence type="ECO:0000313" key="3">
    <source>
        <dbReference type="Proteomes" id="UP000272942"/>
    </source>
</evidence>
<sequence length="110" mass="11787">MLRIIQEQALEPGRLKAKVNALGEQVAKLNALKLNSPDHLEADQAMKVSEQQIIDLARTLQEINFLDGGSGGSPPRKAAKLSSPIQETPALPARWCPTESPTDSTQGSSS</sequence>
<proteinExistence type="predicted"/>
<gene>
    <name evidence="2" type="ORF">ECPE_LOCUS16601</name>
</gene>
<evidence type="ECO:0000313" key="2">
    <source>
        <dbReference type="EMBL" id="VDP93873.1"/>
    </source>
</evidence>
<organism evidence="4">
    <name type="scientific">Echinostoma caproni</name>
    <dbReference type="NCBI Taxonomy" id="27848"/>
    <lineage>
        <taxon>Eukaryota</taxon>
        <taxon>Metazoa</taxon>
        <taxon>Spiralia</taxon>
        <taxon>Lophotrochozoa</taxon>
        <taxon>Platyhelminthes</taxon>
        <taxon>Trematoda</taxon>
        <taxon>Digenea</taxon>
        <taxon>Plagiorchiida</taxon>
        <taxon>Echinostomata</taxon>
        <taxon>Echinostomatoidea</taxon>
        <taxon>Echinostomatidae</taxon>
        <taxon>Echinostoma</taxon>
    </lineage>
</organism>
<dbReference type="WBParaSite" id="ECPE_0001664401-mRNA-1">
    <property type="protein sequence ID" value="ECPE_0001664401-mRNA-1"/>
    <property type="gene ID" value="ECPE_0001664401"/>
</dbReference>
<reference evidence="2 3" key="2">
    <citation type="submission" date="2018-11" db="EMBL/GenBank/DDBJ databases">
        <authorList>
            <consortium name="Pathogen Informatics"/>
        </authorList>
    </citation>
    <scope>NUCLEOTIDE SEQUENCE [LARGE SCALE GENOMIC DNA]</scope>
    <source>
        <strain evidence="2 3">Egypt</strain>
    </source>
</reference>
<dbReference type="Proteomes" id="UP000272942">
    <property type="component" value="Unassembled WGS sequence"/>
</dbReference>
<protein>
    <submittedName>
        <fullName evidence="4">Dynactin subunit 2</fullName>
    </submittedName>
</protein>
<evidence type="ECO:0000313" key="4">
    <source>
        <dbReference type="WBParaSite" id="ECPE_0001664401-mRNA-1"/>
    </source>
</evidence>
<reference evidence="4" key="1">
    <citation type="submission" date="2016-06" db="UniProtKB">
        <authorList>
            <consortium name="WormBaseParasite"/>
        </authorList>
    </citation>
    <scope>IDENTIFICATION</scope>
</reference>
<dbReference type="AlphaFoldDB" id="A0A183BBL6"/>
<evidence type="ECO:0000256" key="1">
    <source>
        <dbReference type="SAM" id="MobiDB-lite"/>
    </source>
</evidence>
<dbReference type="EMBL" id="UZAN01065049">
    <property type="protein sequence ID" value="VDP93873.1"/>
    <property type="molecule type" value="Genomic_DNA"/>
</dbReference>
<feature type="region of interest" description="Disordered" evidence="1">
    <location>
        <begin position="65"/>
        <end position="110"/>
    </location>
</feature>
<name>A0A183BBL6_9TREM</name>
<keyword evidence="3" id="KW-1185">Reference proteome</keyword>